<keyword evidence="2" id="KW-0963">Cytoplasm</keyword>
<dbReference type="SUPFAM" id="SSF53335">
    <property type="entry name" value="S-adenosyl-L-methionine-dependent methyltransferases"/>
    <property type="match status" value="1"/>
</dbReference>
<dbReference type="GeneID" id="34527344"/>
<evidence type="ECO:0000256" key="2">
    <source>
        <dbReference type="HAMAP-Rule" id="MF_03198"/>
    </source>
</evidence>
<dbReference type="Pfam" id="PF10294">
    <property type="entry name" value="Methyltransf_16"/>
    <property type="match status" value="1"/>
</dbReference>
<comment type="subcellular location">
    <subcellularLocation>
        <location evidence="2">Cytoplasm</location>
    </subcellularLocation>
</comment>
<dbReference type="EMBL" id="HE978321">
    <property type="protein sequence ID" value="CCK71612.1"/>
    <property type="molecule type" value="Genomic_DNA"/>
</dbReference>
<dbReference type="EC" id="2.1.1.-" evidence="2"/>
<feature type="binding site" evidence="2">
    <location>
        <position position="51"/>
    </location>
    <ligand>
        <name>S-adenosyl-L-methionine</name>
        <dbReference type="ChEBI" id="CHEBI:59789"/>
    </ligand>
</feature>
<dbReference type="GO" id="GO:0005829">
    <property type="term" value="C:cytosol"/>
    <property type="evidence" value="ECO:0007669"/>
    <property type="project" value="TreeGrafter"/>
</dbReference>
<dbReference type="InterPro" id="IPR029063">
    <property type="entry name" value="SAM-dependent_MTases_sf"/>
</dbReference>
<dbReference type="AlphaFoldDB" id="J7S1S8"/>
<dbReference type="OrthoDB" id="407325at2759"/>
<dbReference type="Proteomes" id="UP000006310">
    <property type="component" value="Chromosome 8"/>
</dbReference>
<dbReference type="OMA" id="RRADMRF"/>
<comment type="function">
    <text evidence="2">S-adenosyl-L-methionine-dependent protein-lysine N-methyltransferase that methylates elongation factor 1-alpha.</text>
</comment>
<feature type="binding site" evidence="2">
    <location>
        <begin position="89"/>
        <end position="91"/>
    </location>
    <ligand>
        <name>S-adenosyl-L-methionine</name>
        <dbReference type="ChEBI" id="CHEBI:59789"/>
    </ligand>
</feature>
<dbReference type="HOGENOM" id="CLU_055721_2_1_1"/>
<dbReference type="GO" id="GO:0032259">
    <property type="term" value="P:methylation"/>
    <property type="evidence" value="ECO:0007669"/>
    <property type="project" value="UniProtKB-KW"/>
</dbReference>
<reference evidence="3 4" key="1">
    <citation type="journal article" date="2011" name="Proc. Natl. Acad. Sci. U.S.A.">
        <title>Evolutionary erosion of yeast sex chromosomes by mating-type switching accidents.</title>
        <authorList>
            <person name="Gordon J.L."/>
            <person name="Armisen D."/>
            <person name="Proux-Wera E."/>
            <person name="Oheigeartaigh S.S."/>
            <person name="Byrne K.P."/>
            <person name="Wolfe K.H."/>
        </authorList>
    </citation>
    <scope>NUCLEOTIDE SEQUENCE [LARGE SCALE GENOMIC DNA]</scope>
    <source>
        <strain evidence="4">ATCC MYA-139 / BCRC 22969 / CBS 8797 / CCRC 22969 / KCTC 17520 / NBRC 10181 / NCYC 3082</strain>
    </source>
</reference>
<evidence type="ECO:0000256" key="1">
    <source>
        <dbReference type="ARBA" id="ARBA00022679"/>
    </source>
</evidence>
<dbReference type="GO" id="GO:0016279">
    <property type="term" value="F:protein-lysine N-methyltransferase activity"/>
    <property type="evidence" value="ECO:0007669"/>
    <property type="project" value="UniProtKB-UniRule"/>
</dbReference>
<comment type="similarity">
    <text evidence="2">Belongs to the class I-like SAM-binding methyltransferase superfamily. METTL21 family. EFM6 subfamily.</text>
</comment>
<dbReference type="STRING" id="1071383.J7S1S8"/>
<dbReference type="InterPro" id="IPR019410">
    <property type="entry name" value="Methyltransf_16"/>
</dbReference>
<dbReference type="InterPro" id="IPR033684">
    <property type="entry name" value="EFM6"/>
</dbReference>
<organism evidence="3 4">
    <name type="scientific">Huiozyma naganishii (strain ATCC MYA-139 / BCRC 22969 / CBS 8797 / KCTC 17520 / NBRC 10181 / NCYC 3082 / Yp74L-3)</name>
    <name type="common">Yeast</name>
    <name type="synonym">Kazachstania naganishii</name>
    <dbReference type="NCBI Taxonomy" id="1071383"/>
    <lineage>
        <taxon>Eukaryota</taxon>
        <taxon>Fungi</taxon>
        <taxon>Dikarya</taxon>
        <taxon>Ascomycota</taxon>
        <taxon>Saccharomycotina</taxon>
        <taxon>Saccharomycetes</taxon>
        <taxon>Saccharomycetales</taxon>
        <taxon>Saccharomycetaceae</taxon>
        <taxon>Huiozyma</taxon>
    </lineage>
</organism>
<name>J7S1S8_HUIN7</name>
<proteinExistence type="inferred from homology"/>
<evidence type="ECO:0000313" key="4">
    <source>
        <dbReference type="Proteomes" id="UP000006310"/>
    </source>
</evidence>
<keyword evidence="2" id="KW-0489">Methyltransferase</keyword>
<protein>
    <recommendedName>
        <fullName evidence="2">Protein-lysine N-methyltransferase EFM6</fullName>
        <ecNumber evidence="2">2.1.1.-</ecNumber>
    </recommendedName>
    <alternativeName>
        <fullName evidence="2">Elongation factor methyltransferase 6</fullName>
    </alternativeName>
</protein>
<dbReference type="PANTHER" id="PTHR14614:SF152">
    <property type="entry name" value="PROTEIN-LYSINE N-METHYLTRANSFERASE EFM6"/>
    <property type="match status" value="1"/>
</dbReference>
<dbReference type="KEGG" id="kng:KNAG_0H01980"/>
<feature type="binding site" evidence="2">
    <location>
        <position position="172"/>
    </location>
    <ligand>
        <name>S-adenosyl-L-methionine</name>
        <dbReference type="ChEBI" id="CHEBI:59789"/>
    </ligand>
</feature>
<dbReference type="PANTHER" id="PTHR14614">
    <property type="entry name" value="HEPATOCELLULAR CARCINOMA-ASSOCIATED ANTIGEN"/>
    <property type="match status" value="1"/>
</dbReference>
<dbReference type="HAMAP" id="MF_03198">
    <property type="entry name" value="Methyltr_EFM6"/>
    <property type="match status" value="1"/>
</dbReference>
<feature type="binding site" evidence="2">
    <location>
        <position position="145"/>
    </location>
    <ligand>
        <name>S-adenosyl-L-methionine</name>
        <dbReference type="ChEBI" id="CHEBI:59789"/>
    </ligand>
</feature>
<dbReference type="RefSeq" id="XP_022465857.1">
    <property type="nucleotide sequence ID" value="XM_022609464.1"/>
</dbReference>
<evidence type="ECO:0000313" key="3">
    <source>
        <dbReference type="EMBL" id="CCK71612.1"/>
    </source>
</evidence>
<dbReference type="eggNOG" id="KOG2793">
    <property type="taxonomic scope" value="Eukaryota"/>
</dbReference>
<keyword evidence="4" id="KW-1185">Reference proteome</keyword>
<reference evidence="4" key="2">
    <citation type="submission" date="2012-08" db="EMBL/GenBank/DDBJ databases">
        <title>Genome sequence of Kazachstania naganishii.</title>
        <authorList>
            <person name="Gordon J.L."/>
            <person name="Armisen D."/>
            <person name="Proux-Wera E."/>
            <person name="OhEigeartaigh S.S."/>
            <person name="Byrne K.P."/>
            <person name="Wolfe K.H."/>
        </authorList>
    </citation>
    <scope>NUCLEOTIDE SEQUENCE [LARGE SCALE GENOMIC DNA]</scope>
    <source>
        <strain evidence="4">ATCC MYA-139 / BCRC 22969 / CBS 8797 / CCRC 22969 / KCTC 17520 / NBRC 10181 / NCYC 3082</strain>
    </source>
</reference>
<feature type="binding site" evidence="2">
    <location>
        <position position="117"/>
    </location>
    <ligand>
        <name>S-adenosyl-L-methionine</name>
        <dbReference type="ChEBI" id="CHEBI:59789"/>
    </ligand>
</feature>
<sequence>MNEIFGSFGDLVVARPIEHCGSHDMSFGGRLNPALQIHEDGGESGCGGKVWVAGELLCDYIVEKSDEDDLLANWDTSKVQKFRNIIELGSGTGLVGLCVALLEKQFFHKGIKVTITDIDQLVPLMQKNIELNCVNTEMIAEELWWGEPLSGAFAPHSEGLSKVTSVDLILAADCVYLEKAFPLLEKTLLDLTNCSKPPVILMAYRKRRNADKRFFRKIGKHFTVREITDFSTYDQYLKQRTHLFELIRN</sequence>
<keyword evidence="2" id="KW-0949">S-adenosyl-L-methionine</keyword>
<dbReference type="Gene3D" id="3.40.50.150">
    <property type="entry name" value="Vaccinia Virus protein VP39"/>
    <property type="match status" value="1"/>
</dbReference>
<keyword evidence="1 2" id="KW-0808">Transferase</keyword>
<gene>
    <name evidence="3" type="primary">KNAG0H01980</name>
    <name evidence="2" type="synonym">EFM6</name>
    <name evidence="3" type="ordered locus">KNAG_0H01980</name>
</gene>
<accession>J7S1S8</accession>